<dbReference type="KEGG" id="cna:AB433_15205"/>
<protein>
    <submittedName>
        <fullName evidence="2">Uncharacterized protein</fullName>
    </submittedName>
</protein>
<dbReference type="RefSeq" id="WP_047822180.1">
    <property type="nucleotide sequence ID" value="NZ_CP011770.1"/>
</dbReference>
<keyword evidence="3" id="KW-1185">Reference proteome</keyword>
<dbReference type="CDD" id="cd06257">
    <property type="entry name" value="DnaJ"/>
    <property type="match status" value="1"/>
</dbReference>
<proteinExistence type="predicted"/>
<dbReference type="Gene3D" id="1.10.287.110">
    <property type="entry name" value="DnaJ domain"/>
    <property type="match status" value="1"/>
</dbReference>
<dbReference type="InterPro" id="IPR036869">
    <property type="entry name" value="J_dom_sf"/>
</dbReference>
<dbReference type="AlphaFoldDB" id="A0A0G3XII8"/>
<reference evidence="2 3" key="1">
    <citation type="submission" date="2015-06" db="EMBL/GenBank/DDBJ databases">
        <authorList>
            <person name="Zeng Y."/>
            <person name="Huang Y."/>
        </authorList>
    </citation>
    <scope>NUCLEOTIDE SEQUENCE [LARGE SCALE GENOMIC DNA]</scope>
    <source>
        <strain evidence="2 3">PQ-2</strain>
    </source>
</reference>
<dbReference type="PANTHER" id="PTHR44145:SF3">
    <property type="entry name" value="DNAJ HOMOLOG SUBFAMILY A MEMBER 3, MITOCHONDRIAL"/>
    <property type="match status" value="1"/>
</dbReference>
<dbReference type="PROSITE" id="PS50076">
    <property type="entry name" value="DNAJ_2"/>
    <property type="match status" value="1"/>
</dbReference>
<organism evidence="2 3">
    <name type="scientific">Croceicoccus naphthovorans</name>
    <dbReference type="NCBI Taxonomy" id="1348774"/>
    <lineage>
        <taxon>Bacteria</taxon>
        <taxon>Pseudomonadati</taxon>
        <taxon>Pseudomonadota</taxon>
        <taxon>Alphaproteobacteria</taxon>
        <taxon>Sphingomonadales</taxon>
        <taxon>Erythrobacteraceae</taxon>
        <taxon>Croceicoccus</taxon>
    </lineage>
</organism>
<dbReference type="PANTHER" id="PTHR44145">
    <property type="entry name" value="DNAJ HOMOLOG SUBFAMILY A MEMBER 3, MITOCHONDRIAL"/>
    <property type="match status" value="1"/>
</dbReference>
<evidence type="ECO:0000313" key="3">
    <source>
        <dbReference type="Proteomes" id="UP000035287"/>
    </source>
</evidence>
<accession>A0A0G3XII8</accession>
<evidence type="ECO:0000256" key="1">
    <source>
        <dbReference type="ARBA" id="ARBA00023186"/>
    </source>
</evidence>
<dbReference type="SUPFAM" id="SSF46565">
    <property type="entry name" value="Chaperone J-domain"/>
    <property type="match status" value="1"/>
</dbReference>
<dbReference type="EMBL" id="CP011770">
    <property type="protein sequence ID" value="AKM11012.1"/>
    <property type="molecule type" value="Genomic_DNA"/>
</dbReference>
<dbReference type="Proteomes" id="UP000035287">
    <property type="component" value="Chromosome"/>
</dbReference>
<dbReference type="InterPro" id="IPR001623">
    <property type="entry name" value="DnaJ_domain"/>
</dbReference>
<dbReference type="PATRIC" id="fig|1348774.3.peg.3201"/>
<dbReference type="Pfam" id="PF00226">
    <property type="entry name" value="DnaJ"/>
    <property type="match status" value="1"/>
</dbReference>
<keyword evidence="1" id="KW-0143">Chaperone</keyword>
<dbReference type="SMART" id="SM00271">
    <property type="entry name" value="DnaJ"/>
    <property type="match status" value="1"/>
</dbReference>
<name>A0A0G3XII8_9SPHN</name>
<dbReference type="InterPro" id="IPR051938">
    <property type="entry name" value="Apopto_cytoskel_mod"/>
</dbReference>
<sequence length="190" mass="21848">MEDGLGRVDFYSVLKVNPDCDARILELAYHYFAKMYHPDNAETADPDRFNDVMEAYRTLRDPEKRAEYDRTYGFKTSRPAFQIPPQSDFAINEDTAAGDAEAHAKILLYLYKRRREHSDDPGVIGWFVQEMLGCSEDEFQFHLWYLKNKRFIEVTEQGTIAVTIDGVDHVIAMSRGGPPGTLRIRQTAGF</sequence>
<dbReference type="STRING" id="1348774.AB433_15205"/>
<evidence type="ECO:0000313" key="2">
    <source>
        <dbReference type="EMBL" id="AKM11012.1"/>
    </source>
</evidence>
<gene>
    <name evidence="2" type="ORF">AB433_15205</name>
</gene>